<dbReference type="SUPFAM" id="SSF53448">
    <property type="entry name" value="Nucleotide-diphospho-sugar transferases"/>
    <property type="match status" value="1"/>
</dbReference>
<sequence>MSNIKIFLCTTFRDFNGTENDEIQRQFLRSIENQNYKNFELVVTLFGEKKVQQEVEKYMFKSAFFHDKAGHYKYSLSQVLMNGIKYALANEENFIILWSTADIIFTNNFFETIIKNYKKNLLGTSHPHVIFPSIEDFHKKTNKKVKLSKGFDLIYFDNVFLTNELVVESISNYKFYDYGIFEHFLISLNELNHKCNMINIFEEARVYKIENDRKLTQESQQFLSNSHKRNSAIFNRFLNEHKISRKYFNLTYCHLKFKITRNKFSHYLKFCCDILLYEIWSALSAIIPKKFKSYLKRILRGE</sequence>
<dbReference type="InterPro" id="IPR029044">
    <property type="entry name" value="Nucleotide-diphossugar_trans"/>
</dbReference>
<dbReference type="EMBL" id="CP071446">
    <property type="protein sequence ID" value="QTA38496.1"/>
    <property type="molecule type" value="Genomic_DNA"/>
</dbReference>
<accession>A0ABX7S9C6</accession>
<evidence type="ECO:0000313" key="1">
    <source>
        <dbReference type="EMBL" id="QTA38496.1"/>
    </source>
</evidence>
<proteinExistence type="predicted"/>
<dbReference type="Proteomes" id="UP000671862">
    <property type="component" value="Chromosome"/>
</dbReference>
<protein>
    <submittedName>
        <fullName evidence="1">Uncharacterized protein</fullName>
    </submittedName>
</protein>
<evidence type="ECO:0000313" key="2">
    <source>
        <dbReference type="Proteomes" id="UP000671862"/>
    </source>
</evidence>
<keyword evidence="2" id="KW-1185">Reference proteome</keyword>
<name>A0ABX7S9C6_9BACT</name>
<organism evidence="1 2">
    <name type="scientific">Thermosipho ferrireducens</name>
    <dbReference type="NCBI Taxonomy" id="2571116"/>
    <lineage>
        <taxon>Bacteria</taxon>
        <taxon>Thermotogati</taxon>
        <taxon>Thermotogota</taxon>
        <taxon>Thermotogae</taxon>
        <taxon>Thermotogales</taxon>
        <taxon>Fervidobacteriaceae</taxon>
        <taxon>Thermosipho</taxon>
    </lineage>
</organism>
<gene>
    <name evidence="1" type="ORF">JYK00_02965</name>
</gene>
<dbReference type="RefSeq" id="WP_207567213.1">
    <property type="nucleotide sequence ID" value="NZ_CP071446.1"/>
</dbReference>
<reference evidence="1 2" key="1">
    <citation type="submission" date="2021-03" db="EMBL/GenBank/DDBJ databases">
        <title>Thermosipho ferrireducens sp.nov., an anaerobic thermophilic iron-reducing bacterium isolated from a deep-sea hydrothermal sulfide deposits.</title>
        <authorList>
            <person name="Zeng X."/>
            <person name="Chen Y."/>
            <person name="Shao Z."/>
        </authorList>
    </citation>
    <scope>NUCLEOTIDE SEQUENCE [LARGE SCALE GENOMIC DNA]</scope>
    <source>
        <strain evidence="1 2">JL129W03</strain>
    </source>
</reference>